<dbReference type="SUPFAM" id="SSF52540">
    <property type="entry name" value="P-loop containing nucleoside triphosphate hydrolases"/>
    <property type="match status" value="1"/>
</dbReference>
<accession>F0RGG6</accession>
<name>F0RGG6_CELLC</name>
<keyword evidence="3" id="KW-0067">ATP-binding</keyword>
<sequence length="267" mass="29554">MVKNIKKEQQHIALQVTNLSVGYSSKKQQNVISKDINFALQKGELTAIVGVNGIGKSTLLRTLGNVQPKLSGTISIDAIEINDYKPGQLAAKISVVLTEKIASKNLTVLEVIALGRQPYTNWIGTLTTTDKDKITEAISLVQIEELQHKKCYELSDGQLQKVMIARALAQDTSIILLDEPTSHLDLYHKATILKLLKNIAHKTQKTILFTTHEIEVALQLCDKILILDKNESHFGTPQNLIATNKFDALFPKDTIIFDAKSASFKVV</sequence>
<dbReference type="InterPro" id="IPR027417">
    <property type="entry name" value="P-loop_NTPase"/>
</dbReference>
<dbReference type="Gene3D" id="3.40.50.300">
    <property type="entry name" value="P-loop containing nucleotide triphosphate hydrolases"/>
    <property type="match status" value="1"/>
</dbReference>
<dbReference type="FunFam" id="3.40.50.300:FF:000134">
    <property type="entry name" value="Iron-enterobactin ABC transporter ATP-binding protein"/>
    <property type="match status" value="1"/>
</dbReference>
<evidence type="ECO:0000313" key="6">
    <source>
        <dbReference type="Proteomes" id="UP000007487"/>
    </source>
</evidence>
<evidence type="ECO:0000256" key="1">
    <source>
        <dbReference type="ARBA" id="ARBA00022448"/>
    </source>
</evidence>
<keyword evidence="5" id="KW-0378">Hydrolase</keyword>
<protein>
    <submittedName>
        <fullName evidence="5">Iron-chelate-transporting ATPase</fullName>
        <ecNumber evidence="5">3.6.3.34</ecNumber>
    </submittedName>
</protein>
<dbReference type="HOGENOM" id="CLU_000604_1_11_10"/>
<dbReference type="PANTHER" id="PTHR42734">
    <property type="entry name" value="METAL TRANSPORT SYSTEM ATP-BINDING PROTEIN TM_0124-RELATED"/>
    <property type="match status" value="1"/>
</dbReference>
<evidence type="ECO:0000259" key="4">
    <source>
        <dbReference type="PROSITE" id="PS50893"/>
    </source>
</evidence>
<evidence type="ECO:0000256" key="2">
    <source>
        <dbReference type="ARBA" id="ARBA00022741"/>
    </source>
</evidence>
<dbReference type="InterPro" id="IPR050153">
    <property type="entry name" value="Metal_Ion_Import_ABC"/>
</dbReference>
<dbReference type="Proteomes" id="UP000007487">
    <property type="component" value="Chromosome"/>
</dbReference>
<keyword evidence="2" id="KW-0547">Nucleotide-binding</keyword>
<dbReference type="GO" id="GO:0005524">
    <property type="term" value="F:ATP binding"/>
    <property type="evidence" value="ECO:0007669"/>
    <property type="project" value="UniProtKB-KW"/>
</dbReference>
<dbReference type="InterPro" id="IPR003593">
    <property type="entry name" value="AAA+_ATPase"/>
</dbReference>
<dbReference type="AlphaFoldDB" id="F0RGG6"/>
<dbReference type="GO" id="GO:0016887">
    <property type="term" value="F:ATP hydrolysis activity"/>
    <property type="evidence" value="ECO:0007669"/>
    <property type="project" value="InterPro"/>
</dbReference>
<organism evidence="5 6">
    <name type="scientific">Cellulophaga lytica (strain ATCC 23178 / DSM 7489 / JCM 8516 / NBRC 14961 / NCIMB 1423 / VKM B-1433 / Cy l20)</name>
    <dbReference type="NCBI Taxonomy" id="867900"/>
    <lineage>
        <taxon>Bacteria</taxon>
        <taxon>Pseudomonadati</taxon>
        <taxon>Bacteroidota</taxon>
        <taxon>Flavobacteriia</taxon>
        <taxon>Flavobacteriales</taxon>
        <taxon>Flavobacteriaceae</taxon>
        <taxon>Cellulophaga</taxon>
    </lineage>
</organism>
<dbReference type="PANTHER" id="PTHR42734:SF21">
    <property type="entry name" value="IRON ABC TRANSPORTER, ATP-BINDING PROTEIN"/>
    <property type="match status" value="1"/>
</dbReference>
<keyword evidence="1" id="KW-0813">Transport</keyword>
<gene>
    <name evidence="5" type="ordered locus">Celly_0156</name>
</gene>
<dbReference type="CDD" id="cd03214">
    <property type="entry name" value="ABC_Iron-Siderophores_B12_Hemin"/>
    <property type="match status" value="1"/>
</dbReference>
<evidence type="ECO:0000313" key="5">
    <source>
        <dbReference type="EMBL" id="ADY27991.1"/>
    </source>
</evidence>
<dbReference type="EMBL" id="CP002534">
    <property type="protein sequence ID" value="ADY27991.1"/>
    <property type="molecule type" value="Genomic_DNA"/>
</dbReference>
<dbReference type="InterPro" id="IPR003439">
    <property type="entry name" value="ABC_transporter-like_ATP-bd"/>
</dbReference>
<dbReference type="SMART" id="SM00382">
    <property type="entry name" value="AAA"/>
    <property type="match status" value="1"/>
</dbReference>
<evidence type="ECO:0000256" key="3">
    <source>
        <dbReference type="ARBA" id="ARBA00022840"/>
    </source>
</evidence>
<dbReference type="PROSITE" id="PS50893">
    <property type="entry name" value="ABC_TRANSPORTER_2"/>
    <property type="match status" value="1"/>
</dbReference>
<proteinExistence type="predicted"/>
<dbReference type="KEGG" id="cly:Celly_0156"/>
<dbReference type="Pfam" id="PF00005">
    <property type="entry name" value="ABC_tran"/>
    <property type="match status" value="1"/>
</dbReference>
<feature type="domain" description="ABC transporter" evidence="4">
    <location>
        <begin position="14"/>
        <end position="254"/>
    </location>
</feature>
<dbReference type="EC" id="3.6.3.34" evidence="5"/>
<dbReference type="STRING" id="867900.Celly_0156"/>
<dbReference type="eggNOG" id="COG1120">
    <property type="taxonomic scope" value="Bacteria"/>
</dbReference>
<keyword evidence="6" id="KW-1185">Reference proteome</keyword>
<reference evidence="5 6" key="1">
    <citation type="journal article" date="2011" name="Stand. Genomic Sci.">
        <title>Complete genome sequence of Cellulophaga lytica type strain (LIM- 21).</title>
        <authorList>
            <person name="Pati A."/>
            <person name="Abt B."/>
            <person name="Teshima H."/>
            <person name="Nolan M."/>
            <person name="Lapidus A."/>
            <person name="Lucas S."/>
            <person name="Hammon N."/>
            <person name="Deshpande S."/>
            <person name="Cheng J.F."/>
            <person name="Tapia R."/>
            <person name="Han C."/>
            <person name="Goodwin L."/>
            <person name="Pitluck S."/>
            <person name="Liolios K."/>
            <person name="Pagani I."/>
            <person name="Mavromatis K."/>
            <person name="Ovchinikova G."/>
            <person name="Chen A."/>
            <person name="Palaniappan K."/>
            <person name="Land M."/>
            <person name="Hauser L."/>
            <person name="Jeffries C.D."/>
            <person name="Detter J.C."/>
            <person name="Brambilla E.M."/>
            <person name="Kannan K.P."/>
            <person name="Rohde M."/>
            <person name="Spring S."/>
            <person name="Goker M."/>
            <person name="Woyke T."/>
            <person name="Bristow J."/>
            <person name="Eisen J.A."/>
            <person name="Markowitz V."/>
            <person name="Hugenholtz P."/>
            <person name="Kyrpides N.C."/>
            <person name="Klenk H.P."/>
            <person name="Ivanova N."/>
        </authorList>
    </citation>
    <scope>NUCLEOTIDE SEQUENCE [LARGE SCALE GENOMIC DNA]</scope>
    <source>
        <strain evidence="6">ATCC 23178 / DSM 7489 / JCM 8516 / NBRC 14961 / NCIMB 1423 / VKM B-1433 / Cy l20</strain>
    </source>
</reference>